<sequence length="76" mass="8641">MCLRSLEDKLQSLTLAVSDTDFRNLPRPELNLISESCGGWKEHFLARTKRSSFCPAAARSISAHTAEIFPFHFMQK</sequence>
<comment type="caution">
    <text evidence="1">The sequence shown here is derived from an EMBL/GenBank/DDBJ whole genome shotgun (WGS) entry which is preliminary data.</text>
</comment>
<evidence type="ECO:0000313" key="1">
    <source>
        <dbReference type="EMBL" id="GIY93718.1"/>
    </source>
</evidence>
<evidence type="ECO:0000313" key="2">
    <source>
        <dbReference type="Proteomes" id="UP001054945"/>
    </source>
</evidence>
<dbReference type="AlphaFoldDB" id="A0AAV4XGC4"/>
<protein>
    <submittedName>
        <fullName evidence="1">Uncharacterized protein</fullName>
    </submittedName>
</protein>
<dbReference type="EMBL" id="BPLR01000296">
    <property type="protein sequence ID" value="GIY93718.1"/>
    <property type="molecule type" value="Genomic_DNA"/>
</dbReference>
<keyword evidence="2" id="KW-1185">Reference proteome</keyword>
<accession>A0AAV4XGC4</accession>
<reference evidence="1 2" key="1">
    <citation type="submission" date="2021-06" db="EMBL/GenBank/DDBJ databases">
        <title>Caerostris extrusa draft genome.</title>
        <authorList>
            <person name="Kono N."/>
            <person name="Arakawa K."/>
        </authorList>
    </citation>
    <scope>NUCLEOTIDE SEQUENCE [LARGE SCALE GENOMIC DNA]</scope>
</reference>
<gene>
    <name evidence="1" type="ORF">CEXT_375281</name>
</gene>
<dbReference type="Proteomes" id="UP001054945">
    <property type="component" value="Unassembled WGS sequence"/>
</dbReference>
<proteinExistence type="predicted"/>
<name>A0AAV4XGC4_CAEEX</name>
<organism evidence="1 2">
    <name type="scientific">Caerostris extrusa</name>
    <name type="common">Bark spider</name>
    <name type="synonym">Caerostris bankana</name>
    <dbReference type="NCBI Taxonomy" id="172846"/>
    <lineage>
        <taxon>Eukaryota</taxon>
        <taxon>Metazoa</taxon>
        <taxon>Ecdysozoa</taxon>
        <taxon>Arthropoda</taxon>
        <taxon>Chelicerata</taxon>
        <taxon>Arachnida</taxon>
        <taxon>Araneae</taxon>
        <taxon>Araneomorphae</taxon>
        <taxon>Entelegynae</taxon>
        <taxon>Araneoidea</taxon>
        <taxon>Araneidae</taxon>
        <taxon>Caerostris</taxon>
    </lineage>
</organism>